<keyword evidence="3" id="KW-0813">Transport</keyword>
<evidence type="ECO:0000256" key="6">
    <source>
        <dbReference type="ARBA" id="ARBA00023136"/>
    </source>
</evidence>
<feature type="region of interest" description="Disordered" evidence="7">
    <location>
        <begin position="203"/>
        <end position="230"/>
    </location>
</feature>
<dbReference type="PANTHER" id="PTHR13018:SF139">
    <property type="entry name" value="PHOSPHATE METABOLISM PROTEIN 7"/>
    <property type="match status" value="1"/>
</dbReference>
<dbReference type="EMBL" id="KQ085922">
    <property type="protein sequence ID" value="KLO15969.1"/>
    <property type="molecule type" value="Genomic_DNA"/>
</dbReference>
<comment type="similarity">
    <text evidence="2">Belongs to the CSC1 (TC 1.A.17) family.</text>
</comment>
<feature type="transmembrane region" description="Helical" evidence="8">
    <location>
        <begin position="747"/>
        <end position="776"/>
    </location>
</feature>
<feature type="transmembrane region" description="Helical" evidence="8">
    <location>
        <begin position="656"/>
        <end position="680"/>
    </location>
</feature>
<dbReference type="InterPro" id="IPR003864">
    <property type="entry name" value="CSC1/OSCA1-like_7TM"/>
</dbReference>
<dbReference type="Pfam" id="PF13967">
    <property type="entry name" value="RSN1_TM"/>
    <property type="match status" value="1"/>
</dbReference>
<feature type="transmembrane region" description="Helical" evidence="8">
    <location>
        <begin position="797"/>
        <end position="820"/>
    </location>
</feature>
<sequence>MATVQQRPFSRDYSGLINQTVLAIGLLTICTASHEYMKRKRRGKRREEPLGSVESWQFGYLFQGRSWAKNPSPPSPRGWLFSWVKEVVSFPESRLHELRGMDATVYNRFLRGCFWFVLLHTCTTSVILLPIHITFSDNQYSTKSMTRALISSLVSTNKGKDLLWIHLVLVYWVTATWVFTLVWITRGAFRYRAKSIERLAERARREVNGKSQAPHEPHPHPQHPFHEMPPLEVENYNRGLKLRTVMVTNIPQRMRSEKELREYFEHYMSKPLAKPSLGITSGRQPGFVNRMVAYLLNRVRELEFLSHSRDASAPEKDISDKAQEGIKPEIQRVLLARRMTELASLLDRREEMLKRLETAHIKLAKNVLKAVMEEMDVREFGPTRTARILNHMHPIRHRRKDTDIEKEGLQEFSPEARMDLLVTTLGSYVEEFNMRKKHPSSSSDRFGLFSRLKAPFEDSFPILRPSTDKEKGTGPSSEVSETPKSTVWEALYTLPRSTLHPYQPLVHLSALFRGKTVPAIDYYTAKVDFLSKLIAENRSKSIEEYEPVSTAFVTFAHPDDARRAVNYLAVHPANPMICLVTMAPDYEDIDWVRVMMSRFKAELLKDWVVNLGVWVFTIVWIIPVSLLVALVSISNISHVWPGLQTYLNNHEEVQDLISSLLPTVLTSGLMLLVPVILLLIAKKAHTINTLSALHDLILTRYHKFLVANILVFFCVGVTALESFFTSFKNSLDILTVVGDSFPIAGPFYVGWIIFTTGLHGGLELALFGLPLIVYPATKRAVTPRRRAVGIRPRTFNYYYWLPNHVLIIIITAVFAVLNPLLTPFVLLYFSIEHVVVRNQVSPLIWLVDTICSITFQLIHVYAKNYEAEGSLMLVRIIRYTLDGFILAQVIFLGFCAVVKKEIHVGFSAVLIAVTVLTKLLFTRVVRVKLETADIYEAREVCGVKEHSPRPSTESEEPDVTQENAGNGPGFIDEVIDEVKAQTWKLKKNFVFDYSALGQQNRPGVGHKPNPFNDPATNFNRMHSWNGEGVDPLETSAARPSPGTMQRSMPDLTGFPKASSPEPVRDRTRTMSRQPLVTPHSKHPAWDDTSRLDRPYDNPYYARPVPNNLWLPRDPVGLLDLDDTVDVHKSLTTDPAHEEFGELVEGGVGFADIPMVFTSTPDDQLEDDYPLPRQLTGDEEIDLPPEIARRVENIHQESDVEYADDEQRPSLIGLRKSSGLSMTRKQSNISTVSSRKPSLPLARPTTFNNDSLPTHGRGRSGSVVSTMSFARHSALFSRQEPIRRFRSATMLDSTPPTESALSGRPATARSRLSMASSTALEVGARSLQQQPSPARGIGSGSELAVSARDAIVNEVIAEEVQVSEEQKKKEETEKEKATVPETRSWLTRWMFARSKHETS</sequence>
<dbReference type="STRING" id="27342.A0A0H2RVX4"/>
<comment type="subcellular location">
    <subcellularLocation>
        <location evidence="1">Membrane</location>
        <topology evidence="1">Multi-pass membrane protein</topology>
    </subcellularLocation>
</comment>
<evidence type="ECO:0000259" key="9">
    <source>
        <dbReference type="Pfam" id="PF02714"/>
    </source>
</evidence>
<feature type="region of interest" description="Disordered" evidence="7">
    <location>
        <begin position="1360"/>
        <end position="1380"/>
    </location>
</feature>
<organism evidence="12 13">
    <name type="scientific">Schizopora paradoxa</name>
    <dbReference type="NCBI Taxonomy" id="27342"/>
    <lineage>
        <taxon>Eukaryota</taxon>
        <taxon>Fungi</taxon>
        <taxon>Dikarya</taxon>
        <taxon>Basidiomycota</taxon>
        <taxon>Agaricomycotina</taxon>
        <taxon>Agaricomycetes</taxon>
        <taxon>Hymenochaetales</taxon>
        <taxon>Schizoporaceae</taxon>
        <taxon>Schizopora</taxon>
    </lineage>
</organism>
<dbReference type="InterPro" id="IPR027815">
    <property type="entry name" value="CSC1/OSCA1-like_cyt"/>
</dbReference>
<feature type="domain" description="CSC1/OSCA1-like cytosolic" evidence="11">
    <location>
        <begin position="325"/>
        <end position="591"/>
    </location>
</feature>
<keyword evidence="4 8" id="KW-0812">Transmembrane</keyword>
<gene>
    <name evidence="12" type="ORF">SCHPADRAFT_848785</name>
</gene>
<dbReference type="Proteomes" id="UP000053477">
    <property type="component" value="Unassembled WGS sequence"/>
</dbReference>
<evidence type="ECO:0008006" key="14">
    <source>
        <dbReference type="Google" id="ProtNLM"/>
    </source>
</evidence>
<feature type="region of interest" description="Disordered" evidence="7">
    <location>
        <begin position="461"/>
        <end position="482"/>
    </location>
</feature>
<name>A0A0H2RVX4_9AGAM</name>
<protein>
    <recommendedName>
        <fullName evidence="14">DUF221-domain-containing protein</fullName>
    </recommendedName>
</protein>
<evidence type="ECO:0000256" key="5">
    <source>
        <dbReference type="ARBA" id="ARBA00022989"/>
    </source>
</evidence>
<evidence type="ECO:0000256" key="4">
    <source>
        <dbReference type="ARBA" id="ARBA00022692"/>
    </source>
</evidence>
<dbReference type="OrthoDB" id="1689567at2759"/>
<evidence type="ECO:0000259" key="11">
    <source>
        <dbReference type="Pfam" id="PF14703"/>
    </source>
</evidence>
<dbReference type="GO" id="GO:0005227">
    <property type="term" value="F:calcium-activated cation channel activity"/>
    <property type="evidence" value="ECO:0007669"/>
    <property type="project" value="InterPro"/>
</dbReference>
<feature type="transmembrane region" description="Helical" evidence="8">
    <location>
        <begin position="607"/>
        <end position="636"/>
    </location>
</feature>
<dbReference type="PANTHER" id="PTHR13018">
    <property type="entry name" value="PROBABLE MEMBRANE PROTEIN DUF221-RELATED"/>
    <property type="match status" value="1"/>
</dbReference>
<evidence type="ECO:0000256" key="8">
    <source>
        <dbReference type="SAM" id="Phobius"/>
    </source>
</evidence>
<dbReference type="GO" id="GO:0005886">
    <property type="term" value="C:plasma membrane"/>
    <property type="evidence" value="ECO:0007669"/>
    <property type="project" value="TreeGrafter"/>
</dbReference>
<feature type="region of interest" description="Disordered" evidence="7">
    <location>
        <begin position="1197"/>
        <end position="1261"/>
    </location>
</feature>
<feature type="transmembrane region" description="Helical" evidence="8">
    <location>
        <begin position="904"/>
        <end position="921"/>
    </location>
</feature>
<feature type="transmembrane region" description="Helical" evidence="8">
    <location>
        <begin position="879"/>
        <end position="898"/>
    </location>
</feature>
<feature type="transmembrane region" description="Helical" evidence="8">
    <location>
        <begin position="113"/>
        <end position="135"/>
    </location>
</feature>
<evidence type="ECO:0000313" key="12">
    <source>
        <dbReference type="EMBL" id="KLO15969.1"/>
    </source>
</evidence>
<evidence type="ECO:0000256" key="1">
    <source>
        <dbReference type="ARBA" id="ARBA00004141"/>
    </source>
</evidence>
<dbReference type="InParanoid" id="A0A0H2RVX4"/>
<evidence type="ECO:0000259" key="10">
    <source>
        <dbReference type="Pfam" id="PF13967"/>
    </source>
</evidence>
<feature type="domain" description="CSC1/OSCA1-like N-terminal transmembrane" evidence="10">
    <location>
        <begin position="61"/>
        <end position="182"/>
    </location>
</feature>
<feature type="transmembrane region" description="Helical" evidence="8">
    <location>
        <begin position="16"/>
        <end position="37"/>
    </location>
</feature>
<feature type="region of interest" description="Disordered" evidence="7">
    <location>
        <begin position="945"/>
        <end position="967"/>
    </location>
</feature>
<feature type="domain" description="CSC1/OSCA1-like 7TM region" evidence="9">
    <location>
        <begin position="606"/>
        <end position="894"/>
    </location>
</feature>
<evidence type="ECO:0000313" key="13">
    <source>
        <dbReference type="Proteomes" id="UP000053477"/>
    </source>
</evidence>
<feature type="compositionally biased region" description="Polar residues" evidence="7">
    <location>
        <begin position="1217"/>
        <end position="1235"/>
    </location>
</feature>
<keyword evidence="6 8" id="KW-0472">Membrane</keyword>
<accession>A0A0H2RVX4</accession>
<feature type="compositionally biased region" description="Basic and acidic residues" evidence="7">
    <location>
        <begin position="203"/>
        <end position="219"/>
    </location>
</feature>
<keyword evidence="5 8" id="KW-1133">Transmembrane helix</keyword>
<dbReference type="Pfam" id="PF14703">
    <property type="entry name" value="PHM7_cyt"/>
    <property type="match status" value="1"/>
</dbReference>
<dbReference type="InterPro" id="IPR032880">
    <property type="entry name" value="CSC1/OSCA1-like_N"/>
</dbReference>
<dbReference type="Pfam" id="PF02714">
    <property type="entry name" value="RSN1_7TM"/>
    <property type="match status" value="1"/>
</dbReference>
<evidence type="ECO:0000256" key="2">
    <source>
        <dbReference type="ARBA" id="ARBA00007779"/>
    </source>
</evidence>
<evidence type="ECO:0000256" key="3">
    <source>
        <dbReference type="ARBA" id="ARBA00022448"/>
    </source>
</evidence>
<reference evidence="12 13" key="1">
    <citation type="submission" date="2015-04" db="EMBL/GenBank/DDBJ databases">
        <title>Complete genome sequence of Schizopora paradoxa KUC8140, a cosmopolitan wood degrader in East Asia.</title>
        <authorList>
            <consortium name="DOE Joint Genome Institute"/>
            <person name="Min B."/>
            <person name="Park H."/>
            <person name="Jang Y."/>
            <person name="Kim J.-J."/>
            <person name="Kim K.H."/>
            <person name="Pangilinan J."/>
            <person name="Lipzen A."/>
            <person name="Riley R."/>
            <person name="Grigoriev I.V."/>
            <person name="Spatafora J.W."/>
            <person name="Choi I.-G."/>
        </authorList>
    </citation>
    <scope>NUCLEOTIDE SEQUENCE [LARGE SCALE GENOMIC DNA]</scope>
    <source>
        <strain evidence="12 13">KUC8140</strain>
    </source>
</reference>
<feature type="transmembrane region" description="Helical" evidence="8">
    <location>
        <begin position="701"/>
        <end position="727"/>
    </location>
</feature>
<evidence type="ECO:0000256" key="7">
    <source>
        <dbReference type="SAM" id="MobiDB-lite"/>
    </source>
</evidence>
<feature type="region of interest" description="Disordered" evidence="7">
    <location>
        <begin position="1035"/>
        <end position="1090"/>
    </location>
</feature>
<feature type="compositionally biased region" description="Basic and acidic residues" evidence="7">
    <location>
        <begin position="1363"/>
        <end position="1377"/>
    </location>
</feature>
<dbReference type="InterPro" id="IPR045122">
    <property type="entry name" value="Csc1-like"/>
</dbReference>
<proteinExistence type="inferred from homology"/>
<feature type="transmembrane region" description="Helical" evidence="8">
    <location>
        <begin position="163"/>
        <end position="184"/>
    </location>
</feature>
<keyword evidence="13" id="KW-1185">Reference proteome</keyword>